<feature type="domain" description="Sulfotransferase" evidence="3">
    <location>
        <begin position="192"/>
        <end position="310"/>
    </location>
</feature>
<protein>
    <submittedName>
        <fullName evidence="4">WSC domain containing</fullName>
    </submittedName>
</protein>
<dbReference type="Gene3D" id="3.40.50.300">
    <property type="entry name" value="P-loop containing nucleotide triphosphate hydrolases"/>
    <property type="match status" value="1"/>
</dbReference>
<dbReference type="GO" id="GO:0008146">
    <property type="term" value="F:sulfotransferase activity"/>
    <property type="evidence" value="ECO:0007669"/>
    <property type="project" value="InterPro"/>
</dbReference>
<proteinExistence type="inferred from homology"/>
<dbReference type="PANTHER" id="PTHR45964:SF5">
    <property type="entry name" value="WSCD FAMILY MEMBER CG9164"/>
    <property type="match status" value="1"/>
</dbReference>
<dbReference type="SUPFAM" id="SSF52540">
    <property type="entry name" value="P-loop containing nucleoside triphosphate hydrolases"/>
    <property type="match status" value="1"/>
</dbReference>
<evidence type="ECO:0000313" key="4">
    <source>
        <dbReference type="EMBL" id="CAB9498451.1"/>
    </source>
</evidence>
<organism evidence="4 5">
    <name type="scientific">Seminavis robusta</name>
    <dbReference type="NCBI Taxonomy" id="568900"/>
    <lineage>
        <taxon>Eukaryota</taxon>
        <taxon>Sar</taxon>
        <taxon>Stramenopiles</taxon>
        <taxon>Ochrophyta</taxon>
        <taxon>Bacillariophyta</taxon>
        <taxon>Bacillariophyceae</taxon>
        <taxon>Bacillariophycidae</taxon>
        <taxon>Naviculales</taxon>
        <taxon>Naviculaceae</taxon>
        <taxon>Seminavis</taxon>
    </lineage>
</organism>
<feature type="region of interest" description="Disordered" evidence="2">
    <location>
        <begin position="438"/>
        <end position="462"/>
    </location>
</feature>
<gene>
    <name evidence="4" type="ORF">SEMRO_38_G023820.1</name>
</gene>
<dbReference type="PANTHER" id="PTHR45964">
    <property type="entry name" value="WSCD FAMILY MEMBER CG9164"/>
    <property type="match status" value="1"/>
</dbReference>
<accession>A0A9N8DCZ5</accession>
<comment type="caution">
    <text evidence="4">The sequence shown here is derived from an EMBL/GenBank/DDBJ whole genome shotgun (WGS) entry which is preliminary data.</text>
</comment>
<dbReference type="OrthoDB" id="5985073at2759"/>
<dbReference type="InterPro" id="IPR000863">
    <property type="entry name" value="Sulfotransferase_dom"/>
</dbReference>
<dbReference type="EMBL" id="CAICTM010000038">
    <property type="protein sequence ID" value="CAB9498451.1"/>
    <property type="molecule type" value="Genomic_DNA"/>
</dbReference>
<evidence type="ECO:0000256" key="2">
    <source>
        <dbReference type="SAM" id="MobiDB-lite"/>
    </source>
</evidence>
<dbReference type="InterPro" id="IPR027417">
    <property type="entry name" value="P-loop_NTPase"/>
</dbReference>
<reference evidence="4" key="1">
    <citation type="submission" date="2020-06" db="EMBL/GenBank/DDBJ databases">
        <authorList>
            <consortium name="Plant Systems Biology data submission"/>
        </authorList>
    </citation>
    <scope>NUCLEOTIDE SEQUENCE</scope>
    <source>
        <strain evidence="4">D6</strain>
    </source>
</reference>
<evidence type="ECO:0000313" key="5">
    <source>
        <dbReference type="Proteomes" id="UP001153069"/>
    </source>
</evidence>
<dbReference type="InterPro" id="IPR051589">
    <property type="entry name" value="Sialate-O-sulfotransferase"/>
</dbReference>
<dbReference type="Pfam" id="PF00685">
    <property type="entry name" value="Sulfotransfer_1"/>
    <property type="match status" value="1"/>
</dbReference>
<dbReference type="AlphaFoldDB" id="A0A9N8DCZ5"/>
<sequence>MKFIKRNGKHVALPVGLLARVAVFLSKDDQDNLAAIDTRIRSFLKRQRENEEKSAKCTDPSQKRLTFIVADAETLLARLNTKILCRRLAASNRNGSNNEAVYAVNKTTFELAIEEWRALVAASGSKSNNQTALPDPSLQLLLFSPCPRPVTVLASYPRSGNSLLRNLFERVTLRVTGSDMRGGLSQHDLVGEAAVSAQCVQFVKTHYPERVGNPVFPASRAVLLVRNPYDALESYFNLMMTNTHTTSLTEDQRRESKMIFEGMVVKEAYVWRMFHQYWLHLRQQMPVLLIRYEDLLRFPQQVLERVVQFVLEVNNMSFFRTRIKQTVQVQEGQSVVGAYKPRSGGIGKSLQRYPPHLLKKVNSIVGDLMHQLGYGEMLQQPDPSLWKLECIPNYGFEFNLPATANNGTTKKVMINDGTTIRGPKLRTNFAGARKQIMNRSDPCEKENNSAAGQQQLRDQKSS</sequence>
<evidence type="ECO:0000259" key="3">
    <source>
        <dbReference type="Pfam" id="PF00685"/>
    </source>
</evidence>
<comment type="similarity">
    <text evidence="1">Belongs to the WSCD family.</text>
</comment>
<evidence type="ECO:0000256" key="1">
    <source>
        <dbReference type="ARBA" id="ARBA00010236"/>
    </source>
</evidence>
<dbReference type="Proteomes" id="UP001153069">
    <property type="component" value="Unassembled WGS sequence"/>
</dbReference>
<keyword evidence="5" id="KW-1185">Reference proteome</keyword>
<name>A0A9N8DCZ5_9STRA</name>